<protein>
    <submittedName>
        <fullName evidence="2">Lamin tail domain-containing protein</fullName>
    </submittedName>
</protein>
<sequence length="118" mass="12519">MDGPAENPGTKPESPKGAVQIAGAVVLPEHGGNETVTLLNASNRAVDVTGWAIANKAKRKVKLQGIIQAGQFMTVPITEPDFLRNKGDIITLLDPNGLKVAGVSYTKQQAKQGWTILF</sequence>
<dbReference type="Pfam" id="PF00932">
    <property type="entry name" value="LTD"/>
    <property type="match status" value="1"/>
</dbReference>
<proteinExistence type="predicted"/>
<evidence type="ECO:0000313" key="2">
    <source>
        <dbReference type="EMBL" id="MFD2659878.1"/>
    </source>
</evidence>
<dbReference type="RefSeq" id="WP_379271043.1">
    <property type="nucleotide sequence ID" value="NZ_JBHUGT010000032.1"/>
</dbReference>
<dbReference type="Gene3D" id="2.60.40.1260">
    <property type="entry name" value="Lamin Tail domain"/>
    <property type="match status" value="1"/>
</dbReference>
<dbReference type="InterPro" id="IPR001322">
    <property type="entry name" value="Lamin_tail_dom"/>
</dbReference>
<dbReference type="Proteomes" id="UP001597493">
    <property type="component" value="Unassembled WGS sequence"/>
</dbReference>
<gene>
    <name evidence="2" type="ORF">ACFSW5_06295</name>
</gene>
<keyword evidence="3" id="KW-1185">Reference proteome</keyword>
<feature type="domain" description="LTD" evidence="1">
    <location>
        <begin position="7"/>
        <end position="107"/>
    </location>
</feature>
<reference evidence="3" key="1">
    <citation type="journal article" date="2019" name="Int. J. Syst. Evol. Microbiol.">
        <title>The Global Catalogue of Microorganisms (GCM) 10K type strain sequencing project: providing services to taxonomists for standard genome sequencing and annotation.</title>
        <authorList>
            <consortium name="The Broad Institute Genomics Platform"/>
            <consortium name="The Broad Institute Genome Sequencing Center for Infectious Disease"/>
            <person name="Wu L."/>
            <person name="Ma J."/>
        </authorList>
    </citation>
    <scope>NUCLEOTIDE SEQUENCE [LARGE SCALE GENOMIC DNA]</scope>
    <source>
        <strain evidence="3">TISTR 1827</strain>
    </source>
</reference>
<dbReference type="EMBL" id="JBHUMY010000006">
    <property type="protein sequence ID" value="MFD2659878.1"/>
    <property type="molecule type" value="Genomic_DNA"/>
</dbReference>
<dbReference type="PROSITE" id="PS51841">
    <property type="entry name" value="LTD"/>
    <property type="match status" value="1"/>
</dbReference>
<evidence type="ECO:0000259" key="1">
    <source>
        <dbReference type="PROSITE" id="PS51841"/>
    </source>
</evidence>
<organism evidence="2 3">
    <name type="scientific">Paenibacillus thailandensis</name>
    <dbReference type="NCBI Taxonomy" id="393250"/>
    <lineage>
        <taxon>Bacteria</taxon>
        <taxon>Bacillati</taxon>
        <taxon>Bacillota</taxon>
        <taxon>Bacilli</taxon>
        <taxon>Bacillales</taxon>
        <taxon>Paenibacillaceae</taxon>
        <taxon>Paenibacillus</taxon>
    </lineage>
</organism>
<dbReference type="SUPFAM" id="SSF74853">
    <property type="entry name" value="Lamin A/C globular tail domain"/>
    <property type="match status" value="1"/>
</dbReference>
<comment type="caution">
    <text evidence="2">The sequence shown here is derived from an EMBL/GenBank/DDBJ whole genome shotgun (WGS) entry which is preliminary data.</text>
</comment>
<accession>A0ABW5QTV1</accession>
<dbReference type="InterPro" id="IPR036415">
    <property type="entry name" value="Lamin_tail_dom_sf"/>
</dbReference>
<evidence type="ECO:0000313" key="3">
    <source>
        <dbReference type="Proteomes" id="UP001597493"/>
    </source>
</evidence>
<name>A0ABW5QTV1_9BACL</name>